<reference evidence="12" key="1">
    <citation type="journal article" date="2010" name="Nature">
        <title>The Amphimedon queenslandica genome and the evolution of animal complexity.</title>
        <authorList>
            <person name="Srivastava M."/>
            <person name="Simakov O."/>
            <person name="Chapman J."/>
            <person name="Fahey B."/>
            <person name="Gauthier M.E."/>
            <person name="Mitros T."/>
            <person name="Richards G.S."/>
            <person name="Conaco C."/>
            <person name="Dacre M."/>
            <person name="Hellsten U."/>
            <person name="Larroux C."/>
            <person name="Putnam N.H."/>
            <person name="Stanke M."/>
            <person name="Adamska M."/>
            <person name="Darling A."/>
            <person name="Degnan S.M."/>
            <person name="Oakley T.H."/>
            <person name="Plachetzki D.C."/>
            <person name="Zhai Y."/>
            <person name="Adamski M."/>
            <person name="Calcino A."/>
            <person name="Cummins S.F."/>
            <person name="Goodstein D.M."/>
            <person name="Harris C."/>
            <person name="Jackson D.J."/>
            <person name="Leys S.P."/>
            <person name="Shu S."/>
            <person name="Woodcroft B.J."/>
            <person name="Vervoort M."/>
            <person name="Kosik K.S."/>
            <person name="Manning G."/>
            <person name="Degnan B.M."/>
            <person name="Rokhsar D.S."/>
        </authorList>
    </citation>
    <scope>NUCLEOTIDE SEQUENCE [LARGE SCALE GENOMIC DNA]</scope>
</reference>
<dbReference type="InterPro" id="IPR011145">
    <property type="entry name" value="Scavenger_mRNA_decap_enz_N"/>
</dbReference>
<dbReference type="Pfam" id="PF11969">
    <property type="entry name" value="DcpS_C"/>
    <property type="match status" value="1"/>
</dbReference>
<sequence length="294" mass="33617">MVEEFKSSFYVSSVLAEDTRGKSVALCGSFGEGDKKAVIVTEKQPIDQKELTSFLSSSSHPELKLNFKNDIYSQYEVQAPGGLGSLKMMVVYPATEKHVMKYTDQEVFVIKETPEDYARKVKPYIESQALSLQWVDNILKGISEADRLIYNDEDHVSGFVILPDLKWNSSDLNSLYLIAIVRQAGLYSVRDLRKEHVPLLRDIQQKGKAAAEAHYGVSGNQLRFYIHYHPSYYHFHVHITHVKYDAPGCQVGRSILLDDVIENLEIFDDEYYCRKTLTLTLRKHDPLFKILSSN</sequence>
<reference evidence="11" key="2">
    <citation type="submission" date="2017-05" db="UniProtKB">
        <authorList>
            <consortium name="EnsemblMetazoa"/>
        </authorList>
    </citation>
    <scope>IDENTIFICATION</scope>
</reference>
<dbReference type="SUPFAM" id="SSF102860">
    <property type="entry name" value="mRNA decapping enzyme DcpS N-terminal domain"/>
    <property type="match status" value="1"/>
</dbReference>
<evidence type="ECO:0000256" key="5">
    <source>
        <dbReference type="ARBA" id="ARBA00022801"/>
    </source>
</evidence>
<dbReference type="GO" id="GO:0000340">
    <property type="term" value="F:RNA 7-methylguanosine cap binding"/>
    <property type="evidence" value="ECO:0007669"/>
    <property type="project" value="UniProtKB-UniRule"/>
</dbReference>
<comment type="subcellular location">
    <subcellularLocation>
        <location evidence="1 8">Nucleus</location>
    </subcellularLocation>
</comment>
<feature type="binding site" evidence="10">
    <location>
        <position position="166"/>
    </location>
    <ligand>
        <name>substrate</name>
    </ligand>
</feature>
<dbReference type="KEGG" id="aqu:100632526"/>
<gene>
    <name evidence="11" type="primary">100632526</name>
</gene>
<dbReference type="GO" id="GO:0000290">
    <property type="term" value="P:deadenylation-dependent decapping of nuclear-transcribed mRNA"/>
    <property type="evidence" value="ECO:0007669"/>
    <property type="project" value="UniProtKB-UniRule"/>
</dbReference>
<dbReference type="EnsemblMetazoa" id="Aqu2.1.39682_001">
    <property type="protein sequence ID" value="Aqu2.1.39682_001"/>
    <property type="gene ID" value="Aqu2.1.39682"/>
</dbReference>
<feature type="binding site" evidence="10">
    <location>
        <begin position="227"/>
        <end position="238"/>
    </location>
    <ligand>
        <name>substrate</name>
    </ligand>
</feature>
<comment type="similarity">
    <text evidence="2 8">Belongs to the HIT family.</text>
</comment>
<dbReference type="OrthoDB" id="10264956at2759"/>
<dbReference type="OMA" id="HVHINPI"/>
<evidence type="ECO:0000256" key="1">
    <source>
        <dbReference type="ARBA" id="ARBA00004123"/>
    </source>
</evidence>
<proteinExistence type="inferred from homology"/>
<evidence type="ECO:0000313" key="12">
    <source>
        <dbReference type="Proteomes" id="UP000007879"/>
    </source>
</evidence>
<keyword evidence="12" id="KW-1185">Reference proteome</keyword>
<dbReference type="Gene3D" id="3.30.200.40">
    <property type="entry name" value="Scavenger mRNA decapping enzyme, N-terminal domain"/>
    <property type="match status" value="1"/>
</dbReference>
<comment type="function">
    <text evidence="8">Decapping scavenger enzyme that catalyzes the cleavage of a residual cap structure following the degradation of mRNAs by the 3'-&gt;5' exosome-mediated mRNA decay pathway.</text>
</comment>
<feature type="binding site" evidence="10">
    <location>
        <position position="164"/>
    </location>
    <ligand>
        <name>substrate</name>
    </ligand>
</feature>
<dbReference type="EnsemblMetazoa" id="XM_003384223.2">
    <property type="protein sequence ID" value="XP_003384271.1"/>
    <property type="gene ID" value="LOC100632526"/>
</dbReference>
<dbReference type="InParanoid" id="A0A1X7VJP6"/>
<evidence type="ECO:0000256" key="7">
    <source>
        <dbReference type="ARBA" id="ARBA00048222"/>
    </source>
</evidence>
<dbReference type="Pfam" id="PF05652">
    <property type="entry name" value="DcpS"/>
    <property type="match status" value="1"/>
</dbReference>
<dbReference type="InterPro" id="IPR036265">
    <property type="entry name" value="HIT-like_sf"/>
</dbReference>
<dbReference type="PIRSF" id="PIRSF028973">
    <property type="entry name" value="Scavenger_mRNA_decap_enz"/>
    <property type="match status" value="1"/>
</dbReference>
<protein>
    <recommendedName>
        <fullName evidence="4 8">m7GpppX diphosphatase</fullName>
        <ecNumber evidence="3 8">3.6.1.59</ecNumber>
    </recommendedName>
</protein>
<dbReference type="EC" id="3.6.1.59" evidence="3 8"/>
<dbReference type="SUPFAM" id="SSF54197">
    <property type="entry name" value="HIT-like"/>
    <property type="match status" value="1"/>
</dbReference>
<evidence type="ECO:0000256" key="3">
    <source>
        <dbReference type="ARBA" id="ARBA00012520"/>
    </source>
</evidence>
<dbReference type="PANTHER" id="PTHR12978:SF0">
    <property type="entry name" value="M7GPPPX DIPHOSPHATASE"/>
    <property type="match status" value="1"/>
</dbReference>
<dbReference type="GO" id="GO:0006397">
    <property type="term" value="P:mRNA processing"/>
    <property type="evidence" value="ECO:0007669"/>
    <property type="project" value="UniProtKB-KW"/>
</dbReference>
<keyword evidence="8" id="KW-0507">mRNA processing</keyword>
<dbReference type="GO" id="GO:0005634">
    <property type="term" value="C:nucleus"/>
    <property type="evidence" value="ECO:0007669"/>
    <property type="project" value="UniProtKB-SubCell"/>
</dbReference>
<dbReference type="Proteomes" id="UP000007879">
    <property type="component" value="Unassembled WGS sequence"/>
</dbReference>
<dbReference type="GO" id="GO:0140932">
    <property type="term" value="F:5'-(N(7)-methyl 5'-triphosphoguanosine)-[mRNA] diphosphatase activity"/>
    <property type="evidence" value="ECO:0007669"/>
    <property type="project" value="UniProtKB-EC"/>
</dbReference>
<evidence type="ECO:0000256" key="10">
    <source>
        <dbReference type="PIRSR" id="PIRSR028973-2"/>
    </source>
</evidence>
<organism evidence="11">
    <name type="scientific">Amphimedon queenslandica</name>
    <name type="common">Sponge</name>
    <dbReference type="NCBI Taxonomy" id="400682"/>
    <lineage>
        <taxon>Eukaryota</taxon>
        <taxon>Metazoa</taxon>
        <taxon>Porifera</taxon>
        <taxon>Demospongiae</taxon>
        <taxon>Heteroscleromorpha</taxon>
        <taxon>Haplosclerida</taxon>
        <taxon>Niphatidae</taxon>
        <taxon>Amphimedon</taxon>
    </lineage>
</organism>
<name>A0A1X7VJP6_AMPQE</name>
<dbReference type="InterPro" id="IPR008594">
    <property type="entry name" value="DcpS/DCS2"/>
</dbReference>
<accession>A0A1X7VJP6</accession>
<dbReference type="eggNOG" id="KOG3969">
    <property type="taxonomic scope" value="Eukaryota"/>
</dbReference>
<evidence type="ECO:0000256" key="6">
    <source>
        <dbReference type="ARBA" id="ARBA00023242"/>
    </source>
</evidence>
<evidence type="ECO:0000256" key="8">
    <source>
        <dbReference type="PIRNR" id="PIRNR028973"/>
    </source>
</evidence>
<dbReference type="PANTHER" id="PTHR12978">
    <property type="entry name" value="HISTIDINE TRIAD HIT PROTEIN MEMBER"/>
    <property type="match status" value="1"/>
</dbReference>
<feature type="active site" description="Nucleophile" evidence="9">
    <location>
        <position position="236"/>
    </location>
</feature>
<evidence type="ECO:0000313" key="11">
    <source>
        <dbReference type="EnsemblMetazoa" id="Aqu2.1.39682_001"/>
    </source>
</evidence>
<dbReference type="FunFam" id="3.30.428.10:FF:000006">
    <property type="entry name" value="m7GpppX diphosphatase"/>
    <property type="match status" value="1"/>
</dbReference>
<evidence type="ECO:0000256" key="2">
    <source>
        <dbReference type="ARBA" id="ARBA00010208"/>
    </source>
</evidence>
<dbReference type="Gene3D" id="3.30.428.10">
    <property type="entry name" value="HIT-like"/>
    <property type="match status" value="1"/>
</dbReference>
<dbReference type="STRING" id="400682.A0A1X7VJP6"/>
<feature type="binding site" evidence="10">
    <location>
        <position position="134"/>
    </location>
    <ligand>
        <name>substrate</name>
    </ligand>
</feature>
<comment type="catalytic activity">
    <reaction evidence="7 8">
        <text>a 5'-end (N(7)-methyl 5'-triphosphoguanosine)-ribonucleoside in mRNA + H2O = N(7)-methyl-GMP + a 5'-end diphospho-ribonucleoside in mRNA + 2 H(+)</text>
        <dbReference type="Rhea" id="RHEA:65388"/>
        <dbReference type="Rhea" id="RHEA-COMP:17165"/>
        <dbReference type="Rhea" id="RHEA-COMP:17167"/>
        <dbReference type="ChEBI" id="CHEBI:15377"/>
        <dbReference type="ChEBI" id="CHEBI:15378"/>
        <dbReference type="ChEBI" id="CHEBI:58285"/>
        <dbReference type="ChEBI" id="CHEBI:156461"/>
        <dbReference type="ChEBI" id="CHEBI:167616"/>
        <dbReference type="EC" id="3.6.1.59"/>
    </reaction>
</comment>
<keyword evidence="6 8" id="KW-0539">Nucleus</keyword>
<dbReference type="AlphaFoldDB" id="A0A1X7VJP6"/>
<dbReference type="GO" id="GO:0000932">
    <property type="term" value="C:P-body"/>
    <property type="evidence" value="ECO:0007669"/>
    <property type="project" value="TreeGrafter"/>
</dbReference>
<evidence type="ECO:0000256" key="4">
    <source>
        <dbReference type="ARBA" id="ARBA00015636"/>
    </source>
</evidence>
<evidence type="ECO:0000256" key="9">
    <source>
        <dbReference type="PIRSR" id="PIRSR028973-1"/>
    </source>
</evidence>
<feature type="binding site" evidence="10">
    <location>
        <position position="144"/>
    </location>
    <ligand>
        <name>substrate</name>
    </ligand>
</feature>
<keyword evidence="5 8" id="KW-0378">Hydrolase</keyword>